<keyword evidence="4 11" id="KW-0812">Transmembrane</keyword>
<dbReference type="GO" id="GO:0015450">
    <property type="term" value="F:protein-transporting ATPase activity"/>
    <property type="evidence" value="ECO:0007669"/>
    <property type="project" value="InterPro"/>
</dbReference>
<reference evidence="16 17" key="1">
    <citation type="submission" date="2016-10" db="EMBL/GenBank/DDBJ databases">
        <authorList>
            <person name="de Groot N.N."/>
        </authorList>
    </citation>
    <scope>NUCLEOTIDE SEQUENCE [LARGE SCALE GENOMIC DNA]</scope>
    <source>
        <strain evidence="16 17">BS3662</strain>
    </source>
</reference>
<keyword evidence="7 11" id="KW-0811">Translocation</keyword>
<comment type="subcellular location">
    <subcellularLocation>
        <location evidence="1 11">Cell membrane</location>
        <topology evidence="1 11">Multi-pass membrane protein</topology>
    </subcellularLocation>
</comment>
<keyword evidence="2 11" id="KW-0813">Transport</keyword>
<evidence type="ECO:0000256" key="5">
    <source>
        <dbReference type="ARBA" id="ARBA00022927"/>
    </source>
</evidence>
<evidence type="ECO:0000256" key="6">
    <source>
        <dbReference type="ARBA" id="ARBA00022989"/>
    </source>
</evidence>
<evidence type="ECO:0000256" key="3">
    <source>
        <dbReference type="ARBA" id="ARBA00022475"/>
    </source>
</evidence>
<dbReference type="Pfam" id="PF13721">
    <property type="entry name" value="SecD-TM1"/>
    <property type="match status" value="1"/>
</dbReference>
<feature type="domain" description="Protein export membrane protein SecD/SecF C-terminal" evidence="12">
    <location>
        <begin position="445"/>
        <end position="608"/>
    </location>
</feature>
<dbReference type="GO" id="GO:0006605">
    <property type="term" value="P:protein targeting"/>
    <property type="evidence" value="ECO:0007669"/>
    <property type="project" value="UniProtKB-UniRule"/>
</dbReference>
<comment type="caution">
    <text evidence="11">Lacks conserved residue(s) required for the propagation of feature annotation.</text>
</comment>
<dbReference type="Pfam" id="PF22599">
    <property type="entry name" value="SecDF_P1_head"/>
    <property type="match status" value="1"/>
</dbReference>
<feature type="domain" description="Protein translocase subunit SecDF P1" evidence="14">
    <location>
        <begin position="232"/>
        <end position="289"/>
    </location>
</feature>
<organism evidence="16 17">
    <name type="scientific">Pseudomonas migulae</name>
    <dbReference type="NCBI Taxonomy" id="78543"/>
    <lineage>
        <taxon>Bacteria</taxon>
        <taxon>Pseudomonadati</taxon>
        <taxon>Pseudomonadota</taxon>
        <taxon>Gammaproteobacteria</taxon>
        <taxon>Pseudomonadales</taxon>
        <taxon>Pseudomonadaceae</taxon>
        <taxon>Pseudomonas</taxon>
    </lineage>
</organism>
<feature type="transmembrane region" description="Helical" evidence="11">
    <location>
        <begin position="556"/>
        <end position="577"/>
    </location>
</feature>
<dbReference type="FunFam" id="3.30.70.3400:FF:000003">
    <property type="entry name" value="Preprotein translocase subunit SecD"/>
    <property type="match status" value="1"/>
</dbReference>
<dbReference type="Pfam" id="PF07549">
    <property type="entry name" value="Sec_GG"/>
    <property type="match status" value="1"/>
</dbReference>
<dbReference type="InterPro" id="IPR048631">
    <property type="entry name" value="SecD_1st"/>
</dbReference>
<keyword evidence="5 11" id="KW-0653">Protein transport</keyword>
<gene>
    <name evidence="11" type="primary">secD</name>
    <name evidence="16" type="ORF">SAMN04490194_1011</name>
</gene>
<dbReference type="FunFam" id="3.30.1360.200:FF:000001">
    <property type="entry name" value="Protein translocase subunit SecD"/>
    <property type="match status" value="1"/>
</dbReference>
<feature type="transmembrane region" description="Helical" evidence="11">
    <location>
        <begin position="490"/>
        <end position="508"/>
    </location>
</feature>
<evidence type="ECO:0000259" key="12">
    <source>
        <dbReference type="Pfam" id="PF02355"/>
    </source>
</evidence>
<sequence length="622" mass="67130">MLNKYPLWKYILILAVLAVGLIYSAPNLYPDDPAIQVSGASTALQVNQADLDRVSAALKESGINVKAATLAANGKGGLIRLTKAEDQLPAKDVVRKALGDDYVVALNLAQTTPQWLRSLAAHPMKLGLDLSGGVHFLLEVDMDKAIDARLKVYEGDVKSLLRKEKLRYRSLPQLNGAIQLGFSDEASREQARTLIRKNFNDFDIVPADLNGQPVLRLAMTPAKLAEIREYSIKQNLTTVRNRVNELGVAEPIVQRQGANRIVVELPGVQDTAEAKRILGKTANLEFRLAAEPGASKATSETFEFREGNRPPAQIERGLIITGDQVTDAKAGFGEHGTPEVNIRLDGHGGELMSRATRSNVGRSMAVIFIEQRPVTTYTKQVVNGVEKDVAVQTFKEEKKIISLATIQSPLGAQFRITGLNGQGESSELALLLRAGGLAAPMYFAEERTIGPSLGADNIVKGIDASLWGMLFVSLFIIAIYRFFGIIATVALAVNMVLLLALMSLLGATLTLPGIAGIVLTMGMAVDANVLIFSRIREEIAAGMTVQRAINEGFGRAFTAILDANLTTLLVGGILFAMGTGPVKGFAVTMSLGIFTSMFTAIMVTRAMVNLIFGGRDFKKLWI</sequence>
<evidence type="ECO:0000256" key="4">
    <source>
        <dbReference type="ARBA" id="ARBA00022692"/>
    </source>
</evidence>
<evidence type="ECO:0000259" key="14">
    <source>
        <dbReference type="Pfam" id="PF21760"/>
    </source>
</evidence>
<comment type="similarity">
    <text evidence="9 11">Belongs to the SecD/SecF family. SecD subfamily.</text>
</comment>
<evidence type="ECO:0000256" key="7">
    <source>
        <dbReference type="ARBA" id="ARBA00023010"/>
    </source>
</evidence>
<feature type="domain" description="SecDF P1 head subdomain" evidence="15">
    <location>
        <begin position="300"/>
        <end position="439"/>
    </location>
</feature>
<feature type="domain" description="SecD export protein N-terminal TM" evidence="13">
    <location>
        <begin position="2"/>
        <end position="106"/>
    </location>
</feature>
<evidence type="ECO:0000259" key="15">
    <source>
        <dbReference type="Pfam" id="PF22599"/>
    </source>
</evidence>
<evidence type="ECO:0000256" key="8">
    <source>
        <dbReference type="ARBA" id="ARBA00023136"/>
    </source>
</evidence>
<keyword evidence="6 11" id="KW-1133">Transmembrane helix</keyword>
<dbReference type="Pfam" id="PF02355">
    <property type="entry name" value="SecD_SecF_C"/>
    <property type="match status" value="1"/>
</dbReference>
<dbReference type="NCBIfam" id="TIGR01129">
    <property type="entry name" value="secD"/>
    <property type="match status" value="1"/>
</dbReference>
<feature type="transmembrane region" description="Helical" evidence="11">
    <location>
        <begin position="589"/>
        <end position="612"/>
    </location>
</feature>
<evidence type="ECO:0000256" key="2">
    <source>
        <dbReference type="ARBA" id="ARBA00022448"/>
    </source>
</evidence>
<comment type="subunit">
    <text evidence="11">Forms a complex with SecF. Part of the essential Sec protein translocation apparatus which comprises SecA, SecYEG and auxiliary proteins SecDF-YajC and YidC.</text>
</comment>
<dbReference type="InterPro" id="IPR055344">
    <property type="entry name" value="SecD_SecF_C_bact"/>
</dbReference>
<protein>
    <recommendedName>
        <fullName evidence="10 11">Protein translocase subunit SecD</fullName>
    </recommendedName>
</protein>
<dbReference type="InterPro" id="IPR048634">
    <property type="entry name" value="SecD_SecF_C"/>
</dbReference>
<dbReference type="InterPro" id="IPR054384">
    <property type="entry name" value="SecDF_P1_head"/>
</dbReference>
<evidence type="ECO:0000313" key="17">
    <source>
        <dbReference type="Proteomes" id="UP000198985"/>
    </source>
</evidence>
<dbReference type="HAMAP" id="MF_01463_B">
    <property type="entry name" value="SecD_B"/>
    <property type="match status" value="1"/>
</dbReference>
<dbReference type="GO" id="GO:0005886">
    <property type="term" value="C:plasma membrane"/>
    <property type="evidence" value="ECO:0007669"/>
    <property type="project" value="UniProtKB-SubCell"/>
</dbReference>
<dbReference type="RefSeq" id="WP_084320771.1">
    <property type="nucleotide sequence ID" value="NZ_FNTY01000002.1"/>
</dbReference>
<dbReference type="AlphaFoldDB" id="A0A1H5G596"/>
<dbReference type="InterPro" id="IPR022813">
    <property type="entry name" value="SecD/SecF_arch_bac"/>
</dbReference>
<keyword evidence="8 11" id="KW-0472">Membrane</keyword>
<evidence type="ECO:0000259" key="13">
    <source>
        <dbReference type="Pfam" id="PF13721"/>
    </source>
</evidence>
<dbReference type="InterPro" id="IPR005791">
    <property type="entry name" value="SecD"/>
</dbReference>
<evidence type="ECO:0000256" key="10">
    <source>
        <dbReference type="ARBA" id="ARBA00068220"/>
    </source>
</evidence>
<dbReference type="Gene3D" id="1.20.1640.10">
    <property type="entry name" value="Multidrug efflux transporter AcrB transmembrane domain"/>
    <property type="match status" value="1"/>
</dbReference>
<evidence type="ECO:0000256" key="11">
    <source>
        <dbReference type="HAMAP-Rule" id="MF_01463"/>
    </source>
</evidence>
<feature type="transmembrane region" description="Helical" evidence="11">
    <location>
        <begin position="514"/>
        <end position="535"/>
    </location>
</feature>
<dbReference type="PRINTS" id="PR00702">
    <property type="entry name" value="ACRIFLAVINRP"/>
</dbReference>
<dbReference type="PANTHER" id="PTHR30081:SF1">
    <property type="entry name" value="PROTEIN TRANSLOCASE SUBUNIT SECD"/>
    <property type="match status" value="1"/>
</dbReference>
<dbReference type="Gene3D" id="3.30.70.3400">
    <property type="match status" value="1"/>
</dbReference>
<keyword evidence="3 11" id="KW-1003">Cell membrane</keyword>
<evidence type="ECO:0000313" key="16">
    <source>
        <dbReference type="EMBL" id="SEE10168.1"/>
    </source>
</evidence>
<dbReference type="FunFam" id="1.20.1640.10:FF:000004">
    <property type="entry name" value="Protein translocase subunit SecD"/>
    <property type="match status" value="1"/>
</dbReference>
<dbReference type="SUPFAM" id="SSF82866">
    <property type="entry name" value="Multidrug efflux transporter AcrB transmembrane domain"/>
    <property type="match status" value="1"/>
</dbReference>
<dbReference type="PANTHER" id="PTHR30081">
    <property type="entry name" value="PROTEIN-EXPORT MEMBRANE PROTEIN SEC"/>
    <property type="match status" value="1"/>
</dbReference>
<dbReference type="NCBIfam" id="TIGR00916">
    <property type="entry name" value="2A0604s01"/>
    <property type="match status" value="1"/>
</dbReference>
<dbReference type="InterPro" id="IPR027398">
    <property type="entry name" value="SecD-TM"/>
</dbReference>
<proteinExistence type="inferred from homology"/>
<dbReference type="Proteomes" id="UP000198985">
    <property type="component" value="Unassembled WGS sequence"/>
</dbReference>
<feature type="transmembrane region" description="Helical" evidence="11">
    <location>
        <begin position="464"/>
        <end position="483"/>
    </location>
</feature>
<dbReference type="GO" id="GO:0065002">
    <property type="term" value="P:intracellular protein transmembrane transport"/>
    <property type="evidence" value="ECO:0007669"/>
    <property type="project" value="UniProtKB-UniRule"/>
</dbReference>
<comment type="function">
    <text evidence="11">Part of the Sec protein translocase complex. Interacts with the SecYEG preprotein conducting channel. SecDF uses the proton motive force (PMF) to complete protein translocation after the ATP-dependent function of SecA.</text>
</comment>
<dbReference type="Gene3D" id="3.30.1360.200">
    <property type="match status" value="1"/>
</dbReference>
<dbReference type="InterPro" id="IPR001036">
    <property type="entry name" value="Acrflvin-R"/>
</dbReference>
<evidence type="ECO:0000256" key="1">
    <source>
        <dbReference type="ARBA" id="ARBA00004651"/>
    </source>
</evidence>
<evidence type="ECO:0000256" key="9">
    <source>
        <dbReference type="ARBA" id="ARBA00060774"/>
    </source>
</evidence>
<name>A0A1H5G596_9PSED</name>
<accession>A0A1H5G596</accession>
<dbReference type="GO" id="GO:0043952">
    <property type="term" value="P:protein transport by the Sec complex"/>
    <property type="evidence" value="ECO:0007669"/>
    <property type="project" value="UniProtKB-UniRule"/>
</dbReference>
<dbReference type="EMBL" id="FNTY01000002">
    <property type="protein sequence ID" value="SEE10168.1"/>
    <property type="molecule type" value="Genomic_DNA"/>
</dbReference>
<dbReference type="InterPro" id="IPR022646">
    <property type="entry name" value="SecD/SecF_CS"/>
</dbReference>
<dbReference type="Pfam" id="PF21760">
    <property type="entry name" value="SecD_1st"/>
    <property type="match status" value="1"/>
</dbReference>